<evidence type="ECO:0000313" key="2">
    <source>
        <dbReference type="EMBL" id="KIW02656.1"/>
    </source>
</evidence>
<organism evidence="2 3">
    <name type="scientific">Verruconis gallopava</name>
    <dbReference type="NCBI Taxonomy" id="253628"/>
    <lineage>
        <taxon>Eukaryota</taxon>
        <taxon>Fungi</taxon>
        <taxon>Dikarya</taxon>
        <taxon>Ascomycota</taxon>
        <taxon>Pezizomycotina</taxon>
        <taxon>Dothideomycetes</taxon>
        <taxon>Pleosporomycetidae</taxon>
        <taxon>Venturiales</taxon>
        <taxon>Sympoventuriaceae</taxon>
        <taxon>Verruconis</taxon>
    </lineage>
</organism>
<dbReference type="GeneID" id="27314067"/>
<proteinExistence type="predicted"/>
<protein>
    <submittedName>
        <fullName evidence="2">Uncharacterized protein</fullName>
    </submittedName>
</protein>
<accession>A0A0D1XK11</accession>
<dbReference type="Proteomes" id="UP000053259">
    <property type="component" value="Unassembled WGS sequence"/>
</dbReference>
<gene>
    <name evidence="2" type="ORF">PV09_06094</name>
</gene>
<sequence>MSSQQNWSEEDYPSSGDELRNDRVRRNRERITARNVERVRAVVSEPPTREVSGRAYVAALNTIREDPSIRAQLQRIEEVWTVKRDKVLADVLYTEVTLAIVQAANAIAKAGRNWAGEDEEHFAALQSARSRTVGNFQWAEPANTPTDARQRDLDDTSRKRLSQA</sequence>
<reference evidence="2 3" key="1">
    <citation type="submission" date="2015-01" db="EMBL/GenBank/DDBJ databases">
        <title>The Genome Sequence of Ochroconis gallopava CBS43764.</title>
        <authorList>
            <consortium name="The Broad Institute Genomics Platform"/>
            <person name="Cuomo C."/>
            <person name="de Hoog S."/>
            <person name="Gorbushina A."/>
            <person name="Stielow B."/>
            <person name="Teixiera M."/>
            <person name="Abouelleil A."/>
            <person name="Chapman S.B."/>
            <person name="Priest M."/>
            <person name="Young S.K."/>
            <person name="Wortman J."/>
            <person name="Nusbaum C."/>
            <person name="Birren B."/>
        </authorList>
    </citation>
    <scope>NUCLEOTIDE SEQUENCE [LARGE SCALE GENOMIC DNA]</scope>
    <source>
        <strain evidence="2 3">CBS 43764</strain>
    </source>
</reference>
<feature type="compositionally biased region" description="Basic and acidic residues" evidence="1">
    <location>
        <begin position="17"/>
        <end position="27"/>
    </location>
</feature>
<evidence type="ECO:0000313" key="3">
    <source>
        <dbReference type="Proteomes" id="UP000053259"/>
    </source>
</evidence>
<feature type="compositionally biased region" description="Basic and acidic residues" evidence="1">
    <location>
        <begin position="148"/>
        <end position="158"/>
    </location>
</feature>
<dbReference type="HOGENOM" id="CLU_1620320_0_0_1"/>
<evidence type="ECO:0000256" key="1">
    <source>
        <dbReference type="SAM" id="MobiDB-lite"/>
    </source>
</evidence>
<dbReference type="AlphaFoldDB" id="A0A0D1XK11"/>
<dbReference type="InParanoid" id="A0A0D1XK11"/>
<dbReference type="EMBL" id="KN847548">
    <property type="protein sequence ID" value="KIW02656.1"/>
    <property type="molecule type" value="Genomic_DNA"/>
</dbReference>
<dbReference type="VEuPathDB" id="FungiDB:PV09_06094"/>
<feature type="region of interest" description="Disordered" evidence="1">
    <location>
        <begin position="1"/>
        <end position="27"/>
    </location>
</feature>
<feature type="region of interest" description="Disordered" evidence="1">
    <location>
        <begin position="135"/>
        <end position="164"/>
    </location>
</feature>
<name>A0A0D1XK11_9PEZI</name>
<keyword evidence="3" id="KW-1185">Reference proteome</keyword>
<dbReference type="RefSeq" id="XP_016212525.1">
    <property type="nucleotide sequence ID" value="XM_016359689.1"/>
</dbReference>